<dbReference type="Proteomes" id="UP000283619">
    <property type="component" value="Unassembled WGS sequence"/>
</dbReference>
<feature type="region of interest" description="Disordered" evidence="1">
    <location>
        <begin position="282"/>
        <end position="320"/>
    </location>
</feature>
<dbReference type="AlphaFoldDB" id="A0A423NVM6"/>
<proteinExistence type="predicted"/>
<sequence length="320" mass="37104">MNEIQELKDRRDELLSEVERLQAEMLPLESALESEELIEPDRRRELREKYSEVKSKFHSRKHNADLINRKIIRCEDLANCDSLMAGYVEAMNNWKADEQELNEKRRSLSTRPEQIQQQAAEDMAKARQAETDAATAYAQAVAWGDTEGEKTANSDAQKAAKNLTAATEHNRRQTLIMAALEQEQEQEQEQVTVDKYITEAQEKYKEIERTALWLSYTVLEERWNEAAKALFEVGGKLWANYNLLGLDQVNLMKLTVPEEGERFGNWTWRELSDRARKDSARDLVQLDSLPSTQQTEDVSDPEQRKDENNEQANTEQRQLV</sequence>
<dbReference type="EMBL" id="MOBZ01000023">
    <property type="protein sequence ID" value="ROO02367.1"/>
    <property type="molecule type" value="Genomic_DNA"/>
</dbReference>
<evidence type="ECO:0000313" key="2">
    <source>
        <dbReference type="EMBL" id="ROO02367.1"/>
    </source>
</evidence>
<evidence type="ECO:0000313" key="3">
    <source>
        <dbReference type="Proteomes" id="UP000283619"/>
    </source>
</evidence>
<name>A0A423NVM6_PSEFL</name>
<evidence type="ECO:0000256" key="1">
    <source>
        <dbReference type="SAM" id="MobiDB-lite"/>
    </source>
</evidence>
<feature type="compositionally biased region" description="Polar residues" evidence="1">
    <location>
        <begin position="310"/>
        <end position="320"/>
    </location>
</feature>
<dbReference type="RefSeq" id="WP_123595683.1">
    <property type="nucleotide sequence ID" value="NZ_MOBZ01000023.1"/>
</dbReference>
<protein>
    <submittedName>
        <fullName evidence="2">Chromosome segregation protein SMC</fullName>
    </submittedName>
</protein>
<gene>
    <name evidence="2" type="ORF">BK673_27055</name>
</gene>
<organism evidence="2 3">
    <name type="scientific">Pseudomonas fluorescens</name>
    <dbReference type="NCBI Taxonomy" id="294"/>
    <lineage>
        <taxon>Bacteria</taxon>
        <taxon>Pseudomonadati</taxon>
        <taxon>Pseudomonadota</taxon>
        <taxon>Gammaproteobacteria</taxon>
        <taxon>Pseudomonadales</taxon>
        <taxon>Pseudomonadaceae</taxon>
        <taxon>Pseudomonas</taxon>
    </lineage>
</organism>
<comment type="caution">
    <text evidence="2">The sequence shown here is derived from an EMBL/GenBank/DDBJ whole genome shotgun (WGS) entry which is preliminary data.</text>
</comment>
<reference evidence="2 3" key="1">
    <citation type="submission" date="2016-10" db="EMBL/GenBank/DDBJ databases">
        <title>Comparative genome analysis of multiple Pseudomonas spp. focuses on biocontrol and plant growth promoting traits.</title>
        <authorList>
            <person name="Tao X.-Y."/>
            <person name="Taylor C.G."/>
        </authorList>
    </citation>
    <scope>NUCLEOTIDE SEQUENCE [LARGE SCALE GENOMIC DNA]</scope>
    <source>
        <strain evidence="2 3">36G2</strain>
    </source>
</reference>
<accession>A0A423NVM6</accession>